<sequence>MCSFLTNSIFKYRNRFRIAQNYKMLGEVVDDIFLNNTKMKVKKTNKNITQIVLILKKCLTQITLNVDYFILYFLLQFFKFVAGCIQFYNEEKREIAKKKISCHEINISTTNPNPNIDQFYTHKISIRIFTSHKSSDQYVLGTSLIKYFCELNFDAFYSFIVFNSFIFAVYFPLRVFFLMKKTPSFCVIELIHHFFFIFVKNYIKKIETMTTLGNEKQTLTQLTLVGFIFLSFRKLIDGYMILTNLLSIMLDFFLFFYSIIINTFVVIYDLTQATNLLLFDKFCTSFKFIKIFDEHTICVHSIDYLACDDGQFICSGSDDKTIRVWDIETNKQTQLINGHSGSVFCVKFSQYHYHSNRHNVICSSSSDSTIRFWDFKDNKQLKLFSEHNTVFNIEFSSFNGGRYLCSGSRDETIRLWDVETSKSLHTFYGHTNAVRCVDFSPLQSNNNESNSVGVIGGNGYTICSGSFDNTIRIWDIETNKQFVIFKGHGHHVNSVKYGLNKLGTNGCANTILSGSKDKSVRLWDRRSGHQIQIFNGHTLYVTCVEYSPFVVDSIDVGDSSSVICSGSLDNTIRFWDIRSNKEELHVIKGDDDTYNTISCFKFLNVKVSKVLTVKLLISICRFKSNYVKLLLLKHNNYRKKYKIFFGLILFFRKKHLLFIIYRPKNKNIFNLGTFQCVTHTDVHISFALCYHDFVVRESEEELSAIKMEKKKTEQILFFDRNFFKKQKNQTDFLLYYEFRLFFLFLTITF</sequence>
<feature type="transmembrane region" description="Helical" evidence="4">
    <location>
        <begin position="219"/>
        <end position="236"/>
    </location>
</feature>
<evidence type="ECO:0000256" key="4">
    <source>
        <dbReference type="SAM" id="Phobius"/>
    </source>
</evidence>
<feature type="repeat" description="WD" evidence="3">
    <location>
        <begin position="458"/>
        <end position="484"/>
    </location>
</feature>
<feature type="transmembrane region" description="Helical" evidence="4">
    <location>
        <begin position="248"/>
        <end position="268"/>
    </location>
</feature>
<dbReference type="PRINTS" id="PR00320">
    <property type="entry name" value="GPROTEINBRPT"/>
</dbReference>
<proteinExistence type="predicted"/>
<keyword evidence="1 3" id="KW-0853">WD repeat</keyword>
<dbReference type="InterPro" id="IPR036322">
    <property type="entry name" value="WD40_repeat_dom_sf"/>
</dbReference>
<dbReference type="InterPro" id="IPR015943">
    <property type="entry name" value="WD40/YVTN_repeat-like_dom_sf"/>
</dbReference>
<name>X6P870_RETFI</name>
<feature type="repeat" description="WD" evidence="3">
    <location>
        <begin position="383"/>
        <end position="426"/>
    </location>
</feature>
<reference evidence="5 6" key="1">
    <citation type="journal article" date="2013" name="Curr. Biol.">
        <title>The Genome of the Foraminiferan Reticulomyxa filosa.</title>
        <authorList>
            <person name="Glockner G."/>
            <person name="Hulsmann N."/>
            <person name="Schleicher M."/>
            <person name="Noegel A.A."/>
            <person name="Eichinger L."/>
            <person name="Gallinger C."/>
            <person name="Pawlowski J."/>
            <person name="Sierra R."/>
            <person name="Euteneuer U."/>
            <person name="Pillet L."/>
            <person name="Moustafa A."/>
            <person name="Platzer M."/>
            <person name="Groth M."/>
            <person name="Szafranski K."/>
            <person name="Schliwa M."/>
        </authorList>
    </citation>
    <scope>NUCLEOTIDE SEQUENCE [LARGE SCALE GENOMIC DNA]</scope>
</reference>
<evidence type="ECO:0000256" key="3">
    <source>
        <dbReference type="PROSITE-ProRule" id="PRU00221"/>
    </source>
</evidence>
<keyword evidence="4" id="KW-0812">Transmembrane</keyword>
<dbReference type="SMART" id="SM00320">
    <property type="entry name" value="WD40"/>
    <property type="match status" value="6"/>
</dbReference>
<dbReference type="InterPro" id="IPR019775">
    <property type="entry name" value="WD40_repeat_CS"/>
</dbReference>
<dbReference type="PROSITE" id="PS00678">
    <property type="entry name" value="WD_REPEATS_1"/>
    <property type="match status" value="5"/>
</dbReference>
<evidence type="ECO:0000313" key="5">
    <source>
        <dbReference type="EMBL" id="ETO34313.1"/>
    </source>
</evidence>
<dbReference type="CDD" id="cd00200">
    <property type="entry name" value="WD40"/>
    <property type="match status" value="1"/>
</dbReference>
<protein>
    <submittedName>
        <fullName evidence="5">Uncharacterized protein</fullName>
    </submittedName>
</protein>
<evidence type="ECO:0000313" key="6">
    <source>
        <dbReference type="Proteomes" id="UP000023152"/>
    </source>
</evidence>
<dbReference type="Gene3D" id="2.130.10.10">
    <property type="entry name" value="YVTN repeat-like/Quinoprotein amine dehydrogenase"/>
    <property type="match status" value="2"/>
</dbReference>
<dbReference type="PANTHER" id="PTHR19848">
    <property type="entry name" value="WD40 REPEAT PROTEIN"/>
    <property type="match status" value="1"/>
</dbReference>
<dbReference type="PROSITE" id="PS50082">
    <property type="entry name" value="WD_REPEATS_2"/>
    <property type="match status" value="6"/>
</dbReference>
<organism evidence="5 6">
    <name type="scientific">Reticulomyxa filosa</name>
    <dbReference type="NCBI Taxonomy" id="46433"/>
    <lineage>
        <taxon>Eukaryota</taxon>
        <taxon>Sar</taxon>
        <taxon>Rhizaria</taxon>
        <taxon>Retaria</taxon>
        <taxon>Foraminifera</taxon>
        <taxon>Monothalamids</taxon>
        <taxon>Reticulomyxidae</taxon>
        <taxon>Reticulomyxa</taxon>
    </lineage>
</organism>
<feature type="repeat" description="WD" evidence="3">
    <location>
        <begin position="292"/>
        <end position="335"/>
    </location>
</feature>
<dbReference type="InterPro" id="IPR020472">
    <property type="entry name" value="WD40_PAC1"/>
</dbReference>
<keyword evidence="6" id="KW-1185">Reference proteome</keyword>
<keyword evidence="4" id="KW-1133">Transmembrane helix</keyword>
<dbReference type="AlphaFoldDB" id="X6P870"/>
<gene>
    <name evidence="5" type="ORF">RFI_02781</name>
</gene>
<keyword evidence="2" id="KW-0677">Repeat</keyword>
<feature type="repeat" description="WD" evidence="3">
    <location>
        <begin position="534"/>
        <end position="585"/>
    </location>
</feature>
<feature type="repeat" description="WD" evidence="3">
    <location>
        <begin position="336"/>
        <end position="383"/>
    </location>
</feature>
<dbReference type="Pfam" id="PF00400">
    <property type="entry name" value="WD40"/>
    <property type="match status" value="6"/>
</dbReference>
<evidence type="ECO:0000256" key="1">
    <source>
        <dbReference type="ARBA" id="ARBA00022574"/>
    </source>
</evidence>
<dbReference type="SUPFAM" id="SSF50978">
    <property type="entry name" value="WD40 repeat-like"/>
    <property type="match status" value="1"/>
</dbReference>
<dbReference type="PANTHER" id="PTHR19848:SF8">
    <property type="entry name" value="F-BOX AND WD REPEAT DOMAIN CONTAINING 7"/>
    <property type="match status" value="1"/>
</dbReference>
<evidence type="ECO:0000256" key="2">
    <source>
        <dbReference type="ARBA" id="ARBA00022737"/>
    </source>
</evidence>
<comment type="caution">
    <text evidence="5">The sequence shown here is derived from an EMBL/GenBank/DDBJ whole genome shotgun (WGS) entry which is preliminary data.</text>
</comment>
<feature type="transmembrane region" description="Helical" evidence="4">
    <location>
        <begin position="182"/>
        <end position="199"/>
    </location>
</feature>
<dbReference type="EMBL" id="ASPP01002681">
    <property type="protein sequence ID" value="ETO34313.1"/>
    <property type="molecule type" value="Genomic_DNA"/>
</dbReference>
<dbReference type="InterPro" id="IPR001680">
    <property type="entry name" value="WD40_rpt"/>
</dbReference>
<feature type="transmembrane region" description="Helical" evidence="4">
    <location>
        <begin position="155"/>
        <end position="176"/>
    </location>
</feature>
<keyword evidence="4" id="KW-0472">Membrane</keyword>
<dbReference type="PROSITE" id="PS50294">
    <property type="entry name" value="WD_REPEATS_REGION"/>
    <property type="match status" value="5"/>
</dbReference>
<feature type="repeat" description="WD" evidence="3">
    <location>
        <begin position="485"/>
        <end position="533"/>
    </location>
</feature>
<accession>X6P870</accession>
<dbReference type="Proteomes" id="UP000023152">
    <property type="component" value="Unassembled WGS sequence"/>
</dbReference>